<feature type="domain" description="7TM GPCR serpentine receptor class x (Srx)" evidence="2">
    <location>
        <begin position="9"/>
        <end position="209"/>
    </location>
</feature>
<feature type="transmembrane region" description="Helical" evidence="1">
    <location>
        <begin position="109"/>
        <end position="132"/>
    </location>
</feature>
<feature type="transmembrane region" description="Helical" evidence="1">
    <location>
        <begin position="57"/>
        <end position="77"/>
    </location>
</feature>
<evidence type="ECO:0000313" key="4">
    <source>
        <dbReference type="Proteomes" id="UP000746747"/>
    </source>
</evidence>
<feature type="transmembrane region" description="Helical" evidence="1">
    <location>
        <begin position="185"/>
        <end position="208"/>
    </location>
</feature>
<dbReference type="SUPFAM" id="SSF81321">
    <property type="entry name" value="Family A G protein-coupled receptor-like"/>
    <property type="match status" value="1"/>
</dbReference>
<dbReference type="Proteomes" id="UP000746747">
    <property type="component" value="Unassembled WGS sequence"/>
</dbReference>
<keyword evidence="4" id="KW-1185">Reference proteome</keyword>
<dbReference type="Pfam" id="PF10328">
    <property type="entry name" value="7TM_GPCR_Srx"/>
    <property type="match status" value="1"/>
</dbReference>
<keyword evidence="1" id="KW-1133">Transmembrane helix</keyword>
<sequence>KSHTLSSPKNFLTRLVGVLVNGAWFGSILAHFFIAINRFCAFVYATKYDRLWPKSRALFVGFTSCLFGLVMSSQHLYDECAFVFNVNSNYRFTYQDFFYSKVCAYADTVATVGLVMGMACIDLFTLLKIIAYRRAMRRNIATLTDNTISEREILFFKQSCILGLLYISCALLFNFTPYLFTNKWILFALSTITWILTQSLDGLIFLIFNRAIICKTDFSTVTVAPITNLNWIQTKGRQ</sequence>
<evidence type="ECO:0000256" key="1">
    <source>
        <dbReference type="SAM" id="Phobius"/>
    </source>
</evidence>
<protein>
    <recommendedName>
        <fullName evidence="2">7TM GPCR serpentine receptor class x (Srx) domain-containing protein</fullName>
    </recommendedName>
</protein>
<dbReference type="EMBL" id="CAKAEH010000425">
    <property type="protein sequence ID" value="CAG9530941.1"/>
    <property type="molecule type" value="Genomic_DNA"/>
</dbReference>
<keyword evidence="1" id="KW-0812">Transmembrane</keyword>
<evidence type="ECO:0000313" key="3">
    <source>
        <dbReference type="EMBL" id="CAG9530941.1"/>
    </source>
</evidence>
<feature type="transmembrane region" description="Helical" evidence="1">
    <location>
        <begin position="153"/>
        <end position="173"/>
    </location>
</feature>
<keyword evidence="1" id="KW-0472">Membrane</keyword>
<comment type="caution">
    <text evidence="3">The sequence shown here is derived from an EMBL/GenBank/DDBJ whole genome shotgun (WGS) entry which is preliminary data.</text>
</comment>
<dbReference type="PANTHER" id="PTHR23017">
    <property type="entry name" value="SERPENTINE RECEPTOR, CLASS X"/>
    <property type="match status" value="1"/>
</dbReference>
<reference evidence="3" key="1">
    <citation type="submission" date="2021-09" db="EMBL/GenBank/DDBJ databases">
        <authorList>
            <consortium name="Pathogen Informatics"/>
        </authorList>
    </citation>
    <scope>NUCLEOTIDE SEQUENCE</scope>
</reference>
<dbReference type="PANTHER" id="PTHR23017:SF21">
    <property type="entry name" value="7TM GPCR SERPENTINE RECEPTOR CLASS X (SRX) DOMAIN-CONTAINING PROTEIN"/>
    <property type="match status" value="1"/>
</dbReference>
<feature type="transmembrane region" description="Helical" evidence="1">
    <location>
        <begin position="23"/>
        <end position="45"/>
    </location>
</feature>
<proteinExistence type="predicted"/>
<dbReference type="AlphaFoldDB" id="A0A8J2LXV3"/>
<organism evidence="3 4">
    <name type="scientific">Cercopithifilaria johnstoni</name>
    <dbReference type="NCBI Taxonomy" id="2874296"/>
    <lineage>
        <taxon>Eukaryota</taxon>
        <taxon>Metazoa</taxon>
        <taxon>Ecdysozoa</taxon>
        <taxon>Nematoda</taxon>
        <taxon>Chromadorea</taxon>
        <taxon>Rhabditida</taxon>
        <taxon>Spirurina</taxon>
        <taxon>Spiruromorpha</taxon>
        <taxon>Filarioidea</taxon>
        <taxon>Onchocercidae</taxon>
        <taxon>Cercopithifilaria</taxon>
    </lineage>
</organism>
<gene>
    <name evidence="3" type="ORF">CJOHNSTONI_LOCUS1380</name>
</gene>
<dbReference type="Gene3D" id="1.20.1070.10">
    <property type="entry name" value="Rhodopsin 7-helix transmembrane proteins"/>
    <property type="match status" value="1"/>
</dbReference>
<dbReference type="OrthoDB" id="5825164at2759"/>
<feature type="non-terminal residue" evidence="3">
    <location>
        <position position="238"/>
    </location>
</feature>
<dbReference type="InterPro" id="IPR019430">
    <property type="entry name" value="7TM_GPCR_serpentine_rcpt_Srx"/>
</dbReference>
<name>A0A8J2LXV3_9BILA</name>
<accession>A0A8J2LXV3</accession>
<evidence type="ECO:0000259" key="2">
    <source>
        <dbReference type="Pfam" id="PF10328"/>
    </source>
</evidence>